<dbReference type="Proteomes" id="UP000186143">
    <property type="component" value="Unassembled WGS sequence"/>
</dbReference>
<evidence type="ECO:0000313" key="3">
    <source>
        <dbReference type="Proteomes" id="UP000186143"/>
    </source>
</evidence>
<comment type="caution">
    <text evidence="2">The sequence shown here is derived from an EMBL/GenBank/DDBJ whole genome shotgun (WGS) entry which is preliminary data.</text>
</comment>
<name>A0A1Q9ACJ4_9HYPH</name>
<dbReference type="EMBL" id="MKIO01000047">
    <property type="protein sequence ID" value="OLP52614.1"/>
    <property type="molecule type" value="Genomic_DNA"/>
</dbReference>
<keyword evidence="1" id="KW-1133">Transmembrane helix</keyword>
<dbReference type="OrthoDB" id="7908547at2"/>
<protein>
    <recommendedName>
        <fullName evidence="4">VanZ-like domain-containing protein</fullName>
    </recommendedName>
</protein>
<proteinExistence type="predicted"/>
<reference evidence="2 3" key="1">
    <citation type="submission" date="2016-09" db="EMBL/GenBank/DDBJ databases">
        <title>Rhizobium sp. nov., a novel species isolated from the rice rhizosphere.</title>
        <authorList>
            <person name="Zhao J."/>
            <person name="Zhang X."/>
        </authorList>
    </citation>
    <scope>NUCLEOTIDE SEQUENCE [LARGE SCALE GENOMIC DNA]</scope>
    <source>
        <strain evidence="2 3">MH17</strain>
    </source>
</reference>
<feature type="transmembrane region" description="Helical" evidence="1">
    <location>
        <begin position="108"/>
        <end position="127"/>
    </location>
</feature>
<sequence length="136" mass="14951">MRSSTHCCHAATLYNDRTMTLTILRTAAWTALAAIIFVTVSPIGWRPHDVMPVNFDRALAFTIMSALFVAAYPRHSVAIGIALIVCAGLIELLQFFSPTRHPRFIDAFVKATGALVGVLIGSTYNMIERRGRTKSV</sequence>
<gene>
    <name evidence="2" type="ORF">BJF92_14445</name>
</gene>
<keyword evidence="1" id="KW-0812">Transmembrane</keyword>
<dbReference type="InterPro" id="IPR017015">
    <property type="entry name" value="UCP033367_VanZ"/>
</dbReference>
<dbReference type="PIRSF" id="PIRSF033367">
    <property type="entry name" value="UCP033367_VanZ"/>
    <property type="match status" value="1"/>
</dbReference>
<organism evidence="2 3">
    <name type="scientific">Xaviernesmea rhizosphaerae</name>
    <dbReference type="NCBI Taxonomy" id="1672749"/>
    <lineage>
        <taxon>Bacteria</taxon>
        <taxon>Pseudomonadati</taxon>
        <taxon>Pseudomonadota</taxon>
        <taxon>Alphaproteobacteria</taxon>
        <taxon>Hyphomicrobiales</taxon>
        <taxon>Rhizobiaceae</taxon>
        <taxon>Rhizobium/Agrobacterium group</taxon>
        <taxon>Xaviernesmea</taxon>
    </lineage>
</organism>
<keyword evidence="1" id="KW-0472">Membrane</keyword>
<evidence type="ECO:0000313" key="2">
    <source>
        <dbReference type="EMBL" id="OLP52614.1"/>
    </source>
</evidence>
<feature type="transmembrane region" description="Helical" evidence="1">
    <location>
        <begin position="27"/>
        <end position="45"/>
    </location>
</feature>
<accession>A0A1Q9ACJ4</accession>
<dbReference type="STRING" id="1672749.BJF92_14445"/>
<feature type="transmembrane region" description="Helical" evidence="1">
    <location>
        <begin position="51"/>
        <end position="70"/>
    </location>
</feature>
<dbReference type="AlphaFoldDB" id="A0A1Q9ACJ4"/>
<evidence type="ECO:0008006" key="4">
    <source>
        <dbReference type="Google" id="ProtNLM"/>
    </source>
</evidence>
<feature type="transmembrane region" description="Helical" evidence="1">
    <location>
        <begin position="77"/>
        <end position="96"/>
    </location>
</feature>
<evidence type="ECO:0000256" key="1">
    <source>
        <dbReference type="SAM" id="Phobius"/>
    </source>
</evidence>